<feature type="transmembrane region" description="Helical" evidence="9">
    <location>
        <begin position="79"/>
        <end position="97"/>
    </location>
</feature>
<reference evidence="10 11" key="1">
    <citation type="submission" date="2020-04" db="EMBL/GenBank/DDBJ databases">
        <title>Knoellia sp. isolate from air conditioner.</title>
        <authorList>
            <person name="Chea S."/>
            <person name="Kim D.-U."/>
        </authorList>
    </citation>
    <scope>NUCLEOTIDE SEQUENCE [LARGE SCALE GENOMIC DNA]</scope>
    <source>
        <strain evidence="10 11">DB2414S</strain>
    </source>
</reference>
<feature type="transmembrane region" description="Helical" evidence="9">
    <location>
        <begin position="370"/>
        <end position="395"/>
    </location>
</feature>
<dbReference type="Proteomes" id="UP000588586">
    <property type="component" value="Unassembled WGS sequence"/>
</dbReference>
<feature type="transmembrane region" description="Helical" evidence="9">
    <location>
        <begin position="223"/>
        <end position="250"/>
    </location>
</feature>
<feature type="transmembrane region" description="Helical" evidence="9">
    <location>
        <begin position="136"/>
        <end position="157"/>
    </location>
</feature>
<evidence type="ECO:0000313" key="11">
    <source>
        <dbReference type="Proteomes" id="UP000588586"/>
    </source>
</evidence>
<dbReference type="AlphaFoldDB" id="A0A849HG70"/>
<evidence type="ECO:0000313" key="10">
    <source>
        <dbReference type="EMBL" id="NNM46262.1"/>
    </source>
</evidence>
<comment type="caution">
    <text evidence="10">The sequence shown here is derived from an EMBL/GenBank/DDBJ whole genome shotgun (WGS) entry which is preliminary data.</text>
</comment>
<evidence type="ECO:0000256" key="7">
    <source>
        <dbReference type="ARBA" id="ARBA00023136"/>
    </source>
</evidence>
<evidence type="ECO:0000256" key="5">
    <source>
        <dbReference type="ARBA" id="ARBA00022692"/>
    </source>
</evidence>
<evidence type="ECO:0000256" key="3">
    <source>
        <dbReference type="ARBA" id="ARBA00022448"/>
    </source>
</evidence>
<comment type="similarity">
    <text evidence="2">Belongs to the autoinducer-2 exporter (AI-2E) (TC 2.A.86) family.</text>
</comment>
<keyword evidence="6 9" id="KW-1133">Transmembrane helix</keyword>
<comment type="subcellular location">
    <subcellularLocation>
        <location evidence="1">Cell membrane</location>
        <topology evidence="1">Multi-pass membrane protein</topology>
    </subcellularLocation>
</comment>
<feature type="transmembrane region" description="Helical" evidence="9">
    <location>
        <begin position="103"/>
        <end position="124"/>
    </location>
</feature>
<organism evidence="10 11">
    <name type="scientific">Knoellia koreensis</name>
    <dbReference type="NCBI Taxonomy" id="2730921"/>
    <lineage>
        <taxon>Bacteria</taxon>
        <taxon>Bacillati</taxon>
        <taxon>Actinomycetota</taxon>
        <taxon>Actinomycetes</taxon>
        <taxon>Micrococcales</taxon>
        <taxon>Intrasporangiaceae</taxon>
        <taxon>Knoellia</taxon>
    </lineage>
</organism>
<evidence type="ECO:0000256" key="1">
    <source>
        <dbReference type="ARBA" id="ARBA00004651"/>
    </source>
</evidence>
<feature type="region of interest" description="Disordered" evidence="8">
    <location>
        <begin position="1"/>
        <end position="44"/>
    </location>
</feature>
<keyword evidence="7 9" id="KW-0472">Membrane</keyword>
<evidence type="ECO:0000256" key="6">
    <source>
        <dbReference type="ARBA" id="ARBA00022989"/>
    </source>
</evidence>
<gene>
    <name evidence="10" type="ORF">HJG52_09620</name>
</gene>
<sequence length="421" mass="43376">MSDSTGPRETGAQEREEVPEGDTRDDARDDGSAVSDSHVVDGRADSVPTTVGAVAADAGGVRRTVDTGVPPGVEVAAAWSWRVVVIVLAAAVLGFVLSYLSQVVIPVIVAILLTALLAAPTRALRKAGLGAGPSAGISVVGTIVLVAGLLTLVGATIQSSFTELSSQVTAGLQELRDMAKVNLNITDADLQNYLDNARQWVTSGSGIGARAAEFGTTASHVVAGLFITLFATFFFLYQGGQIWSWLVRLFPRVARERVDSSARQAWVTLTAYVRATILVAATDAIGITIGAVALQLPAWPAIGVLVFVGAFVPIVGALVSGFVAVIIAFVAKGWVAALIMLAVVVGVQQLESHVLQPFLLGRAVSVHPLAVILAIATGVVVAGIVGALVAVPLAATTNTIVKHLAGRDDAAPPEKATPRRA</sequence>
<dbReference type="GO" id="GO:0005886">
    <property type="term" value="C:plasma membrane"/>
    <property type="evidence" value="ECO:0007669"/>
    <property type="project" value="UniProtKB-SubCell"/>
</dbReference>
<dbReference type="GO" id="GO:0055085">
    <property type="term" value="P:transmembrane transport"/>
    <property type="evidence" value="ECO:0007669"/>
    <property type="project" value="TreeGrafter"/>
</dbReference>
<dbReference type="InterPro" id="IPR002549">
    <property type="entry name" value="AI-2E-like"/>
</dbReference>
<proteinExistence type="inferred from homology"/>
<feature type="transmembrane region" description="Helical" evidence="9">
    <location>
        <begin position="302"/>
        <end position="327"/>
    </location>
</feature>
<keyword evidence="4" id="KW-1003">Cell membrane</keyword>
<feature type="transmembrane region" description="Helical" evidence="9">
    <location>
        <begin position="334"/>
        <end position="350"/>
    </location>
</feature>
<keyword evidence="5 9" id="KW-0812">Transmembrane</keyword>
<protein>
    <submittedName>
        <fullName evidence="10">AI-2E family transporter</fullName>
    </submittedName>
</protein>
<dbReference type="PANTHER" id="PTHR21716">
    <property type="entry name" value="TRANSMEMBRANE PROTEIN"/>
    <property type="match status" value="1"/>
</dbReference>
<evidence type="ECO:0000256" key="8">
    <source>
        <dbReference type="SAM" id="MobiDB-lite"/>
    </source>
</evidence>
<dbReference type="Pfam" id="PF01594">
    <property type="entry name" value="AI-2E_transport"/>
    <property type="match status" value="1"/>
</dbReference>
<evidence type="ECO:0000256" key="9">
    <source>
        <dbReference type="SAM" id="Phobius"/>
    </source>
</evidence>
<dbReference type="EMBL" id="JABEPQ010000002">
    <property type="protein sequence ID" value="NNM46262.1"/>
    <property type="molecule type" value="Genomic_DNA"/>
</dbReference>
<evidence type="ECO:0000256" key="4">
    <source>
        <dbReference type="ARBA" id="ARBA00022475"/>
    </source>
</evidence>
<evidence type="ECO:0000256" key="2">
    <source>
        <dbReference type="ARBA" id="ARBA00009773"/>
    </source>
</evidence>
<dbReference type="PANTHER" id="PTHR21716:SF53">
    <property type="entry name" value="PERMEASE PERM-RELATED"/>
    <property type="match status" value="1"/>
</dbReference>
<feature type="transmembrane region" description="Helical" evidence="9">
    <location>
        <begin position="271"/>
        <end position="296"/>
    </location>
</feature>
<feature type="compositionally biased region" description="Basic and acidic residues" evidence="8">
    <location>
        <begin position="11"/>
        <end position="31"/>
    </location>
</feature>
<accession>A0A849HG70</accession>
<name>A0A849HG70_9MICO</name>
<keyword evidence="3" id="KW-0813">Transport</keyword>
<keyword evidence="11" id="KW-1185">Reference proteome</keyword>